<protein>
    <recommendedName>
        <fullName evidence="2">Cyclin C-terminal domain-containing protein</fullName>
    </recommendedName>
</protein>
<dbReference type="EMBL" id="JAEFCI010002581">
    <property type="protein sequence ID" value="KAG5462138.1"/>
    <property type="molecule type" value="Genomic_DNA"/>
</dbReference>
<name>A0A8H8A021_9FUNG</name>
<dbReference type="PANTHER" id="PTHR10177">
    <property type="entry name" value="CYCLINS"/>
    <property type="match status" value="1"/>
</dbReference>
<evidence type="ECO:0000256" key="1">
    <source>
        <dbReference type="ARBA" id="ARBA00023127"/>
    </source>
</evidence>
<gene>
    <name evidence="3" type="ORF">BJ554DRAFT_5566</name>
</gene>
<dbReference type="CDD" id="cd20537">
    <property type="entry name" value="CYCLIN_CCNO-like_rpt2"/>
    <property type="match status" value="1"/>
</dbReference>
<comment type="caution">
    <text evidence="3">The sequence shown here is derived from an EMBL/GenBank/DDBJ whole genome shotgun (WGS) entry which is preliminary data.</text>
</comment>
<reference evidence="3 4" key="1">
    <citation type="journal article" name="Sci. Rep.">
        <title>Genome-scale phylogenetic analyses confirm Olpidium as the closest living zoosporic fungus to the non-flagellated, terrestrial fungi.</title>
        <authorList>
            <person name="Chang Y."/>
            <person name="Rochon D."/>
            <person name="Sekimoto S."/>
            <person name="Wang Y."/>
            <person name="Chovatia M."/>
            <person name="Sandor L."/>
            <person name="Salamov A."/>
            <person name="Grigoriev I.V."/>
            <person name="Stajich J.E."/>
            <person name="Spatafora J.W."/>
        </authorList>
    </citation>
    <scope>NUCLEOTIDE SEQUENCE [LARGE SCALE GENOMIC DNA]</scope>
    <source>
        <strain evidence="3">S191</strain>
    </source>
</reference>
<dbReference type="Pfam" id="PF00134">
    <property type="entry name" value="Cyclin_N"/>
    <property type="match status" value="1"/>
</dbReference>
<dbReference type="InterPro" id="IPR006671">
    <property type="entry name" value="Cyclin_N"/>
</dbReference>
<dbReference type="SUPFAM" id="SSF47954">
    <property type="entry name" value="Cyclin-like"/>
    <property type="match status" value="2"/>
</dbReference>
<feature type="domain" description="Cyclin C-terminal" evidence="2">
    <location>
        <begin position="60"/>
        <end position="220"/>
    </location>
</feature>
<sequence length="224" mass="25276">LNQFSPVPDLITYTSSKVEETHPCSLRELVGVCAGAYTAKQIIRMEFAIARALNFRFRSATAWDFCAHYWRLLGAEPASGHFRHIGAGTAEERRSLVMADREARGLSGWIETARELSEYLVDLSQTEYAFLQYRPSEIAISAIVMALHNLYLHYRIPASMTPQLTPEYILKVSGYDVSCDPRVQRCIAALNSLREDASRSLREARSVTNDTSYDGVWTKYPGVE</sequence>
<evidence type="ECO:0000259" key="2">
    <source>
        <dbReference type="SMART" id="SM01332"/>
    </source>
</evidence>
<dbReference type="Pfam" id="PF02984">
    <property type="entry name" value="Cyclin_C"/>
    <property type="match status" value="1"/>
</dbReference>
<keyword evidence="1" id="KW-0195">Cyclin</keyword>
<dbReference type="InterPro" id="IPR004367">
    <property type="entry name" value="Cyclin_C-dom"/>
</dbReference>
<dbReference type="SMART" id="SM01332">
    <property type="entry name" value="Cyclin_C"/>
    <property type="match status" value="1"/>
</dbReference>
<feature type="non-terminal residue" evidence="3">
    <location>
        <position position="1"/>
    </location>
</feature>
<organism evidence="3 4">
    <name type="scientific">Olpidium bornovanus</name>
    <dbReference type="NCBI Taxonomy" id="278681"/>
    <lineage>
        <taxon>Eukaryota</taxon>
        <taxon>Fungi</taxon>
        <taxon>Fungi incertae sedis</taxon>
        <taxon>Olpidiomycota</taxon>
        <taxon>Olpidiomycotina</taxon>
        <taxon>Olpidiomycetes</taxon>
        <taxon>Olpidiales</taxon>
        <taxon>Olpidiaceae</taxon>
        <taxon>Olpidium</taxon>
    </lineage>
</organism>
<proteinExistence type="predicted"/>
<dbReference type="OrthoDB" id="41162at2759"/>
<evidence type="ECO:0000313" key="4">
    <source>
        <dbReference type="Proteomes" id="UP000673691"/>
    </source>
</evidence>
<dbReference type="AlphaFoldDB" id="A0A8H8A021"/>
<dbReference type="Gene3D" id="1.10.472.10">
    <property type="entry name" value="Cyclin-like"/>
    <property type="match status" value="2"/>
</dbReference>
<evidence type="ECO:0000313" key="3">
    <source>
        <dbReference type="EMBL" id="KAG5462138.1"/>
    </source>
</evidence>
<dbReference type="Proteomes" id="UP000673691">
    <property type="component" value="Unassembled WGS sequence"/>
</dbReference>
<dbReference type="InterPro" id="IPR039361">
    <property type="entry name" value="Cyclin"/>
</dbReference>
<accession>A0A8H8A021</accession>
<dbReference type="InterPro" id="IPR036915">
    <property type="entry name" value="Cyclin-like_sf"/>
</dbReference>
<keyword evidence="4" id="KW-1185">Reference proteome</keyword>